<dbReference type="GO" id="GO:0005524">
    <property type="term" value="F:ATP binding"/>
    <property type="evidence" value="ECO:0007669"/>
    <property type="project" value="InterPro"/>
</dbReference>
<name>A0A1U7LWU7_NEOID</name>
<keyword evidence="2" id="KW-0808">Transferase</keyword>
<dbReference type="PANTHER" id="PTHR10285">
    <property type="entry name" value="URIDINE KINASE"/>
    <property type="match status" value="1"/>
</dbReference>
<gene>
    <name evidence="2" type="ORF">NEOLI_001093</name>
</gene>
<protein>
    <submittedName>
        <fullName evidence="2">Putative uridine kinase</fullName>
    </submittedName>
</protein>
<dbReference type="EMBL" id="LXFE01000124">
    <property type="protein sequence ID" value="OLL27043.1"/>
    <property type="molecule type" value="Genomic_DNA"/>
</dbReference>
<evidence type="ECO:0000313" key="2">
    <source>
        <dbReference type="EMBL" id="OLL27043.1"/>
    </source>
</evidence>
<reference evidence="2 3" key="1">
    <citation type="submission" date="2016-04" db="EMBL/GenBank/DDBJ databases">
        <title>Evolutionary innovation and constraint leading to complex multicellularity in the Ascomycota.</title>
        <authorList>
            <person name="Cisse O."/>
            <person name="Nguyen A."/>
            <person name="Hewitt D.A."/>
            <person name="Jedd G."/>
            <person name="Stajich J.E."/>
        </authorList>
    </citation>
    <scope>NUCLEOTIDE SEQUENCE [LARGE SCALE GENOMIC DNA]</scope>
    <source>
        <strain evidence="2 3">DAH-3</strain>
    </source>
</reference>
<dbReference type="InterPro" id="IPR006083">
    <property type="entry name" value="PRK/URK"/>
</dbReference>
<dbReference type="Proteomes" id="UP000186594">
    <property type="component" value="Unassembled WGS sequence"/>
</dbReference>
<accession>A0A1U7LWU7</accession>
<dbReference type="GO" id="GO:0016301">
    <property type="term" value="F:kinase activity"/>
    <property type="evidence" value="ECO:0007669"/>
    <property type="project" value="UniProtKB-KW"/>
</dbReference>
<evidence type="ECO:0000313" key="3">
    <source>
        <dbReference type="Proteomes" id="UP000186594"/>
    </source>
</evidence>
<keyword evidence="3" id="KW-1185">Reference proteome</keyword>
<organism evidence="2 3">
    <name type="scientific">Neolecta irregularis (strain DAH-3)</name>
    <dbReference type="NCBI Taxonomy" id="1198029"/>
    <lineage>
        <taxon>Eukaryota</taxon>
        <taxon>Fungi</taxon>
        <taxon>Dikarya</taxon>
        <taxon>Ascomycota</taxon>
        <taxon>Taphrinomycotina</taxon>
        <taxon>Neolectales</taxon>
        <taxon>Neolectaceae</taxon>
        <taxon>Neolecta</taxon>
    </lineage>
</organism>
<comment type="caution">
    <text evidence="2">The sequence shown here is derived from an EMBL/GenBank/DDBJ whole genome shotgun (WGS) entry which is preliminary data.</text>
</comment>
<evidence type="ECO:0000259" key="1">
    <source>
        <dbReference type="Pfam" id="PF00485"/>
    </source>
</evidence>
<dbReference type="SUPFAM" id="SSF52540">
    <property type="entry name" value="P-loop containing nucleoside triphosphate hydrolases"/>
    <property type="match status" value="1"/>
</dbReference>
<sequence length="217" mass="24570">MSFTKPSAAELLDSVEPYLSSHGRTVITISGIPGSGKSTLLSSLYTEILQRKLESEIKAISMDGWHYSRSGLEKMSDPKEAIRRRGAPFTFDSEGCIDMIRRIKLGEQVGCPTFDHSVKDPVFDTVTIAKEKIIFIEGLYLSYTEAPWNRIAEYVDKAWFLKCDVNVASMRVVRRHVHSGITDDIEAAWKRWHESDKINADLILEHIGQIDLNIQNL</sequence>
<proteinExistence type="predicted"/>
<dbReference type="STRING" id="1198029.A0A1U7LWU7"/>
<dbReference type="Pfam" id="PF00485">
    <property type="entry name" value="PRK"/>
    <property type="match status" value="1"/>
</dbReference>
<keyword evidence="2" id="KW-0418">Kinase</keyword>
<dbReference type="OrthoDB" id="6362633at2759"/>
<dbReference type="AlphaFoldDB" id="A0A1U7LWU7"/>
<dbReference type="Gene3D" id="3.40.50.300">
    <property type="entry name" value="P-loop containing nucleotide triphosphate hydrolases"/>
    <property type="match status" value="2"/>
</dbReference>
<dbReference type="InterPro" id="IPR027417">
    <property type="entry name" value="P-loop_NTPase"/>
</dbReference>
<dbReference type="OMA" id="WILAHRN"/>
<feature type="domain" description="Phosphoribulokinase/uridine kinase" evidence="1">
    <location>
        <begin position="26"/>
        <end position="214"/>
    </location>
</feature>